<sequence length="43" mass="4398">MAYATGKGGSLYGLGFAADIVAMSKVKQLSFINGLSTFGNLVV</sequence>
<proteinExistence type="predicted"/>
<evidence type="ECO:0000313" key="2">
    <source>
        <dbReference type="Proteomes" id="UP000559987"/>
    </source>
</evidence>
<dbReference type="RefSeq" id="WP_281368183.1">
    <property type="nucleotide sequence ID" value="NZ_JACHXZ010000001.1"/>
</dbReference>
<comment type="caution">
    <text evidence="1">The sequence shown here is derived from an EMBL/GenBank/DDBJ whole genome shotgun (WGS) entry which is preliminary data.</text>
</comment>
<accession>A0A839UQK9</accession>
<keyword evidence="2" id="KW-1185">Reference proteome</keyword>
<name>A0A839UQK9_9GAMM</name>
<dbReference type="AlphaFoldDB" id="A0A839UQK9"/>
<evidence type="ECO:0000313" key="1">
    <source>
        <dbReference type="EMBL" id="MBB3167655.1"/>
    </source>
</evidence>
<organism evidence="1 2">
    <name type="scientific">Simiduia aestuariiviva</name>
    <dbReference type="NCBI Taxonomy" id="1510459"/>
    <lineage>
        <taxon>Bacteria</taxon>
        <taxon>Pseudomonadati</taxon>
        <taxon>Pseudomonadota</taxon>
        <taxon>Gammaproteobacteria</taxon>
        <taxon>Cellvibrionales</taxon>
        <taxon>Cellvibrionaceae</taxon>
        <taxon>Simiduia</taxon>
    </lineage>
</organism>
<dbReference type="Proteomes" id="UP000559987">
    <property type="component" value="Unassembled WGS sequence"/>
</dbReference>
<gene>
    <name evidence="1" type="ORF">FHS30_000831</name>
</gene>
<dbReference type="EMBL" id="JACHXZ010000001">
    <property type="protein sequence ID" value="MBB3167655.1"/>
    <property type="molecule type" value="Genomic_DNA"/>
</dbReference>
<protein>
    <submittedName>
        <fullName evidence="1">Uncharacterized protein</fullName>
    </submittedName>
</protein>
<reference evidence="1 2" key="1">
    <citation type="submission" date="2020-08" db="EMBL/GenBank/DDBJ databases">
        <title>Genomic Encyclopedia of Type Strains, Phase III (KMG-III): the genomes of soil and plant-associated and newly described type strains.</title>
        <authorList>
            <person name="Whitman W."/>
        </authorList>
    </citation>
    <scope>NUCLEOTIDE SEQUENCE [LARGE SCALE GENOMIC DNA]</scope>
    <source>
        <strain evidence="1 2">CECT 8571</strain>
    </source>
</reference>